<evidence type="ECO:0000256" key="1">
    <source>
        <dbReference type="ARBA" id="ARBA00006484"/>
    </source>
</evidence>
<dbReference type="PANTHER" id="PTHR24321:SF8">
    <property type="entry name" value="ESTRADIOL 17-BETA-DEHYDROGENASE 8-RELATED"/>
    <property type="match status" value="1"/>
</dbReference>
<name>K0IZA7_AMPXN</name>
<dbReference type="Gene3D" id="3.40.50.720">
    <property type="entry name" value="NAD(P)-binding Rossmann-like Domain"/>
    <property type="match status" value="1"/>
</dbReference>
<dbReference type="STRING" id="698758.AXY_17530"/>
<dbReference type="KEGG" id="axl:AXY_17530"/>
<dbReference type="GO" id="GO:0016491">
    <property type="term" value="F:oxidoreductase activity"/>
    <property type="evidence" value="ECO:0007669"/>
    <property type="project" value="UniProtKB-KW"/>
</dbReference>
<dbReference type="PANTHER" id="PTHR24321">
    <property type="entry name" value="DEHYDROGENASES, SHORT CHAIN"/>
    <property type="match status" value="1"/>
</dbReference>
<dbReference type="OrthoDB" id="9803333at2"/>
<accession>K0IZA7</accession>
<protein>
    <submittedName>
        <fullName evidence="3">Oxidoreductase</fullName>
    </submittedName>
</protein>
<keyword evidence="2" id="KW-0560">Oxidoreductase</keyword>
<evidence type="ECO:0000313" key="4">
    <source>
        <dbReference type="Proteomes" id="UP000006294"/>
    </source>
</evidence>
<dbReference type="SUPFAM" id="SSF51735">
    <property type="entry name" value="NAD(P)-binding Rossmann-fold domains"/>
    <property type="match status" value="1"/>
</dbReference>
<reference evidence="3 4" key="1">
    <citation type="submission" date="2011-01" db="EMBL/GenBank/DDBJ databases">
        <title>Whole genome sequence of Amphibacillus xylinus NBRC 15112.</title>
        <authorList>
            <person name="Nakazawa H."/>
            <person name="Katano Y."/>
            <person name="Nakamura S."/>
            <person name="Sasagawa M."/>
            <person name="Fukada J."/>
            <person name="Arai T."/>
            <person name="Sasakura N."/>
            <person name="Mochizuki D."/>
            <person name="Hosoyama A."/>
            <person name="Harada K."/>
            <person name="Horikawa H."/>
            <person name="Kato Y."/>
            <person name="Harada T."/>
            <person name="Sasaki K."/>
            <person name="Sekiguchi M."/>
            <person name="Hodoyama M."/>
            <person name="Nishiko R."/>
            <person name="Narita H."/>
            <person name="Hanamaki A."/>
            <person name="Hata C."/>
            <person name="Konno Y."/>
            <person name="Niimura Y."/>
            <person name="Yamazaki S."/>
            <person name="Fujita N."/>
        </authorList>
    </citation>
    <scope>NUCLEOTIDE SEQUENCE [LARGE SCALE GENOMIC DNA]</scope>
    <source>
        <strain evidence="4">ATCC 51415 / DSM 6626 / JCM 7361 / LMG 17667 / NBRC 15112 / Ep01</strain>
    </source>
</reference>
<dbReference type="RefSeq" id="WP_015010475.1">
    <property type="nucleotide sequence ID" value="NC_018704.1"/>
</dbReference>
<dbReference type="AlphaFoldDB" id="K0IZA7"/>
<evidence type="ECO:0000256" key="2">
    <source>
        <dbReference type="ARBA" id="ARBA00023002"/>
    </source>
</evidence>
<dbReference type="PRINTS" id="PR00081">
    <property type="entry name" value="GDHRDH"/>
</dbReference>
<dbReference type="PATRIC" id="fig|698758.3.peg.1752"/>
<keyword evidence="4" id="KW-1185">Reference proteome</keyword>
<dbReference type="InterPro" id="IPR002347">
    <property type="entry name" value="SDR_fam"/>
</dbReference>
<dbReference type="GO" id="GO:0008206">
    <property type="term" value="P:bile acid metabolic process"/>
    <property type="evidence" value="ECO:0007669"/>
    <property type="project" value="UniProtKB-ARBA"/>
</dbReference>
<evidence type="ECO:0000313" key="3">
    <source>
        <dbReference type="EMBL" id="BAM47885.1"/>
    </source>
</evidence>
<gene>
    <name evidence="3" type="ordered locus">AXY_17530</name>
</gene>
<dbReference type="EMBL" id="AP012050">
    <property type="protein sequence ID" value="BAM47885.1"/>
    <property type="molecule type" value="Genomic_DNA"/>
</dbReference>
<organism evidence="3 4">
    <name type="scientific">Amphibacillus xylanus (strain ATCC 51415 / DSM 6626 / JCM 7361 / LMG 17667 / NBRC 15112 / Ep01)</name>
    <dbReference type="NCBI Taxonomy" id="698758"/>
    <lineage>
        <taxon>Bacteria</taxon>
        <taxon>Bacillati</taxon>
        <taxon>Bacillota</taxon>
        <taxon>Bacilli</taxon>
        <taxon>Bacillales</taxon>
        <taxon>Bacillaceae</taxon>
        <taxon>Amphibacillus</taxon>
    </lineage>
</organism>
<dbReference type="eggNOG" id="COG1028">
    <property type="taxonomic scope" value="Bacteria"/>
</dbReference>
<dbReference type="Pfam" id="PF13561">
    <property type="entry name" value="adh_short_C2"/>
    <property type="match status" value="1"/>
</dbReference>
<dbReference type="InterPro" id="IPR036291">
    <property type="entry name" value="NAD(P)-bd_dom_sf"/>
</dbReference>
<dbReference type="NCBIfam" id="NF004203">
    <property type="entry name" value="PRK05653.2-4"/>
    <property type="match status" value="1"/>
</dbReference>
<comment type="similarity">
    <text evidence="1">Belongs to the short-chain dehydrogenases/reductases (SDR) family.</text>
</comment>
<dbReference type="FunFam" id="3.40.50.720:FF:000084">
    <property type="entry name" value="Short-chain dehydrogenase reductase"/>
    <property type="match status" value="1"/>
</dbReference>
<dbReference type="PRINTS" id="PR00080">
    <property type="entry name" value="SDRFAMILY"/>
</dbReference>
<proteinExistence type="inferred from homology"/>
<dbReference type="CDD" id="cd05233">
    <property type="entry name" value="SDR_c"/>
    <property type="match status" value="1"/>
</dbReference>
<dbReference type="HOGENOM" id="CLU_010194_1_0_9"/>
<sequence length="257" mass="27728">MKDRVAIITGASSGIGEATAIRFAKAGAKVGLIDIKEENAKKVKMAIENQNGQAFIAEADVKDPEQIQQAINSIVDHFGQLDFVFANAGINGKLAPIEDITPTEWDETLETNLKGTFLTVKYAIPHMKKNGGSIVITSSINGNREFAGFGMAAYSSSKAGQMAFGKMAALELSNYRIRVNIICPGWIKTNIQENTFPEKENLEKIEIPVEYPEGSQPLDGEPGTPEEVADLVYFLGSDQASHISGTEVYIDGASTLL</sequence>
<dbReference type="Proteomes" id="UP000006294">
    <property type="component" value="Chromosome"/>
</dbReference>